<dbReference type="RefSeq" id="WP_159660568.1">
    <property type="nucleotide sequence ID" value="NZ_AQPF01000011.1"/>
</dbReference>
<evidence type="ECO:0000313" key="1">
    <source>
        <dbReference type="EMBL" id="KAF0806047.1"/>
    </source>
</evidence>
<dbReference type="InterPro" id="IPR021352">
    <property type="entry name" value="DUF2971"/>
</dbReference>
<accession>A0ABQ6Y8S7</accession>
<evidence type="ECO:0000313" key="2">
    <source>
        <dbReference type="Proteomes" id="UP000771797"/>
    </source>
</evidence>
<organism evidence="1 2">
    <name type="scientific">Alcanivorax xiamenensis</name>
    <dbReference type="NCBI Taxonomy" id="1177156"/>
    <lineage>
        <taxon>Bacteria</taxon>
        <taxon>Pseudomonadati</taxon>
        <taxon>Pseudomonadota</taxon>
        <taxon>Gammaproteobacteria</taxon>
        <taxon>Oceanospirillales</taxon>
        <taxon>Alcanivoracaceae</taxon>
        <taxon>Alcanivorax</taxon>
    </lineage>
</organism>
<dbReference type="EMBL" id="AQPF01000011">
    <property type="protein sequence ID" value="KAF0806047.1"/>
    <property type="molecule type" value="Genomic_DNA"/>
</dbReference>
<gene>
    <name evidence="1" type="ORF">A6D6_01865</name>
</gene>
<protein>
    <recommendedName>
        <fullName evidence="3">DUF2971 domain-containing protein</fullName>
    </recommendedName>
</protein>
<comment type="caution">
    <text evidence="1">The sequence shown here is derived from an EMBL/GenBank/DDBJ whole genome shotgun (WGS) entry which is preliminary data.</text>
</comment>
<dbReference type="Proteomes" id="UP000771797">
    <property type="component" value="Unassembled WGS sequence"/>
</dbReference>
<name>A0ABQ6Y8S7_9GAMM</name>
<sequence>MEDIIYKYMEFREEFFDTRLLRFTPRLYLNDPFEVRPSFSEHAEYVHRVNGYGKSVNSVIEEMKRNQHLVLKGVAVQDFDIYGILSLTERNDNLLMWAHYAQDHSGMVIGFDPRHEFFDASKSSKKYVRNAVSEYIGVLKKVRYAKHRKSKGSSLDEYFFLKSNDWWTEREVRYVLPISEADEFRKNESGETLAFYQVPGDAIVSVIFGIRASEDNINRVKAKVRDSRIYRNVKLYQSKMCSEQYNLFIQPIDA</sequence>
<proteinExistence type="predicted"/>
<keyword evidence="2" id="KW-1185">Reference proteome</keyword>
<dbReference type="Pfam" id="PF11185">
    <property type="entry name" value="DUF2971"/>
    <property type="match status" value="1"/>
</dbReference>
<reference evidence="1 2" key="1">
    <citation type="submission" date="2012-09" db="EMBL/GenBank/DDBJ databases">
        <title>Genome Sequence of alkane-degrading Bacterium Alcanivorax sp. 6-D-6.</title>
        <authorList>
            <person name="Lai Q."/>
            <person name="Shao Z."/>
        </authorList>
    </citation>
    <scope>NUCLEOTIDE SEQUENCE [LARGE SCALE GENOMIC DNA]</scope>
    <source>
        <strain evidence="1 2">6-D-6</strain>
    </source>
</reference>
<evidence type="ECO:0008006" key="3">
    <source>
        <dbReference type="Google" id="ProtNLM"/>
    </source>
</evidence>